<protein>
    <recommendedName>
        <fullName evidence="7">Glycine zipper domain-containing protein</fullName>
    </recommendedName>
</protein>
<reference evidence="5 6" key="1">
    <citation type="journal article" date="2018" name="Front. Microbiol.">
        <title>Genetic and Phylogenetic Characteristics of Pasteurella multocida Isolates From Different Host Species.</title>
        <authorList>
            <person name="Peng Z."/>
            <person name="Liang W."/>
            <person name="Wang F."/>
            <person name="Xu Z."/>
            <person name="Xie Z."/>
            <person name="Lian Z."/>
            <person name="Hua L."/>
            <person name="Zhou R."/>
            <person name="Chen H."/>
            <person name="Wu B."/>
        </authorList>
    </citation>
    <scope>NUCLEOTIDE SEQUENCE [LARGE SCALE GENOMIC DNA]</scope>
    <source>
        <strain evidence="5 6">HNA06</strain>
    </source>
</reference>
<name>A0A1E3XKH7_PASMD</name>
<evidence type="ECO:0000313" key="4">
    <source>
        <dbReference type="EMBL" id="MDA5622463.1"/>
    </source>
</evidence>
<dbReference type="Proteomes" id="UP001145481">
    <property type="component" value="Unassembled WGS sequence"/>
</dbReference>
<keyword evidence="1" id="KW-0175">Coiled coil</keyword>
<dbReference type="PROSITE" id="PS51257">
    <property type="entry name" value="PROKAR_LIPOPROTEIN"/>
    <property type="match status" value="1"/>
</dbReference>
<keyword evidence="2" id="KW-1133">Transmembrane helix</keyword>
<keyword evidence="3" id="KW-0732">Signal</keyword>
<keyword evidence="2" id="KW-0472">Membrane</keyword>
<dbReference type="GeneID" id="77207170"/>
<dbReference type="KEGG" id="pmul:DR93_109"/>
<dbReference type="EMBL" id="PPVL01000006">
    <property type="protein sequence ID" value="NNI79200.1"/>
    <property type="molecule type" value="Genomic_DNA"/>
</dbReference>
<reference evidence="4" key="2">
    <citation type="submission" date="2022-07" db="EMBL/GenBank/DDBJ databases">
        <title>Genome-based characterization of novel serogroup A variants of Pasteurella multocida.</title>
        <authorList>
            <person name="Prajapati A."/>
            <person name="Yogisharadhya R."/>
            <person name="Mohanty N."/>
            <person name="Chanda M."/>
            <person name="Mendem S.K."/>
            <person name="Siddaramappa S."/>
            <person name="Shivachandra S.B."/>
        </authorList>
    </citation>
    <scope>NUCLEOTIDE SEQUENCE</scope>
    <source>
        <strain evidence="4">NIVEDIPm19</strain>
    </source>
</reference>
<accession>A0A1E3XKH7</accession>
<dbReference type="RefSeq" id="WP_005752308.1">
    <property type="nucleotide sequence ID" value="NZ_AP025519.1"/>
</dbReference>
<feature type="signal peptide" evidence="3">
    <location>
        <begin position="1"/>
        <end position="24"/>
    </location>
</feature>
<feature type="chain" id="PRO_5015063810" description="Glycine zipper domain-containing protein" evidence="3">
    <location>
        <begin position="25"/>
        <end position="243"/>
    </location>
</feature>
<organism evidence="5 6">
    <name type="scientific">Pasteurella multocida</name>
    <dbReference type="NCBI Taxonomy" id="747"/>
    <lineage>
        <taxon>Bacteria</taxon>
        <taxon>Pseudomonadati</taxon>
        <taxon>Pseudomonadota</taxon>
        <taxon>Gammaproteobacteria</taxon>
        <taxon>Pasteurellales</taxon>
        <taxon>Pasteurellaceae</taxon>
        <taxon>Pasteurella</taxon>
    </lineage>
</organism>
<dbReference type="EMBL" id="JANJHC010000004">
    <property type="protein sequence ID" value="MDA5622463.1"/>
    <property type="molecule type" value="Genomic_DNA"/>
</dbReference>
<evidence type="ECO:0000313" key="5">
    <source>
        <dbReference type="EMBL" id="NNI79200.1"/>
    </source>
</evidence>
<sequence length="243" mass="25593">MMKMKQSRKSILGVLTLSTAVVLAGCQNTGGSYFGSQSSLSTGEEAEFFSDSGWNACAWGAAGGAVLGAGVALLSGKDAGTAAAVGVAGAAAGCGALMGTNYYLEKQRKAYAKKEDRLNAYIAETRKNSDMVRKATAKAKTQLDRNNKTLVNLNKQLKSGAIQQADAKKQLAQIDADIKAAQNNLASMKKRAQTLREVASKEKSSGLNVSRFEAEIASLNKQIATYERLVDASSKQRSAIQIG</sequence>
<evidence type="ECO:0000256" key="1">
    <source>
        <dbReference type="SAM" id="Coils"/>
    </source>
</evidence>
<dbReference type="OMA" id="AMGANYY"/>
<feature type="transmembrane region" description="Helical" evidence="2">
    <location>
        <begin position="82"/>
        <end position="104"/>
    </location>
</feature>
<gene>
    <name evidence="5" type="ORF">C2800_07210</name>
    <name evidence="4" type="ORF">NM948_02680</name>
</gene>
<evidence type="ECO:0008006" key="7">
    <source>
        <dbReference type="Google" id="ProtNLM"/>
    </source>
</evidence>
<evidence type="ECO:0000313" key="6">
    <source>
        <dbReference type="Proteomes" id="UP000540079"/>
    </source>
</evidence>
<feature type="coiled-coil region" evidence="1">
    <location>
        <begin position="164"/>
        <end position="236"/>
    </location>
</feature>
<evidence type="ECO:0000256" key="2">
    <source>
        <dbReference type="SAM" id="Phobius"/>
    </source>
</evidence>
<proteinExistence type="predicted"/>
<evidence type="ECO:0000256" key="3">
    <source>
        <dbReference type="SAM" id="SignalP"/>
    </source>
</evidence>
<dbReference type="AlphaFoldDB" id="A0A1E3XKH7"/>
<keyword evidence="2" id="KW-0812">Transmembrane</keyword>
<dbReference type="Proteomes" id="UP000540079">
    <property type="component" value="Unassembled WGS sequence"/>
</dbReference>
<comment type="caution">
    <text evidence="5">The sequence shown here is derived from an EMBL/GenBank/DDBJ whole genome shotgun (WGS) entry which is preliminary data.</text>
</comment>